<reference evidence="2 3" key="1">
    <citation type="journal article" date="2018" name="Syst. Appl. Microbiol.">
        <title>Corynebacterium heidelbergense sp. nov., isolated from the preen glands of Egyptian geese (Alopochen aegyptiacus).</title>
        <authorList>
            <person name="Braun M.S."/>
            <person name="Wang E."/>
            <person name="Zimmermann S."/>
            <person name="Wink M."/>
        </authorList>
    </citation>
    <scope>NUCLEOTIDE SEQUENCE [LARGE SCALE GENOMIC DNA]</scope>
    <source>
        <strain evidence="2 3">DSM 104638</strain>
    </source>
</reference>
<dbReference type="EMBL" id="PHQP01000036">
    <property type="protein sequence ID" value="RAV33950.1"/>
    <property type="molecule type" value="Genomic_DNA"/>
</dbReference>
<dbReference type="OrthoDB" id="3723842at2"/>
<gene>
    <name evidence="2" type="ORF">CWC39_05825</name>
</gene>
<evidence type="ECO:0008006" key="4">
    <source>
        <dbReference type="Google" id="ProtNLM"/>
    </source>
</evidence>
<feature type="transmembrane region" description="Helical" evidence="1">
    <location>
        <begin position="48"/>
        <end position="68"/>
    </location>
</feature>
<dbReference type="InterPro" id="IPR000801">
    <property type="entry name" value="Esterase-like"/>
</dbReference>
<feature type="transmembrane region" description="Helical" evidence="1">
    <location>
        <begin position="80"/>
        <end position="102"/>
    </location>
</feature>
<feature type="transmembrane region" description="Helical" evidence="1">
    <location>
        <begin position="109"/>
        <end position="126"/>
    </location>
</feature>
<evidence type="ECO:0000313" key="3">
    <source>
        <dbReference type="Proteomes" id="UP000251047"/>
    </source>
</evidence>
<dbReference type="PANTHER" id="PTHR48098:SF1">
    <property type="entry name" value="DIACYLGLYCEROL ACYLTRANSFERASE_MYCOLYLTRANSFERASE AG85A"/>
    <property type="match status" value="1"/>
</dbReference>
<dbReference type="PANTHER" id="PTHR48098">
    <property type="entry name" value="ENTEROCHELIN ESTERASE-RELATED"/>
    <property type="match status" value="1"/>
</dbReference>
<evidence type="ECO:0000256" key="1">
    <source>
        <dbReference type="SAM" id="Phobius"/>
    </source>
</evidence>
<dbReference type="Pfam" id="PF00756">
    <property type="entry name" value="Esterase"/>
    <property type="match status" value="1"/>
</dbReference>
<dbReference type="Gene3D" id="3.40.50.1820">
    <property type="entry name" value="alpha/beta hydrolase"/>
    <property type="match status" value="1"/>
</dbReference>
<dbReference type="InterPro" id="IPR029058">
    <property type="entry name" value="AB_hydrolase_fold"/>
</dbReference>
<dbReference type="Proteomes" id="UP000251047">
    <property type="component" value="Unassembled WGS sequence"/>
</dbReference>
<sequence length="446" mass="47531">MHTGVETLVQMPSHISLIDGWFPTSVQIAVLLTAVLAFWRRGRRWWRVCLPLAAGVGGLVALGLRFYSISQGMSAAPLPWILWVWCGLGAAAVVVGAVGWTYGRHWQQVSAVACVLLSLLAAAHVLNQWTGYVSTARQAYETAVDAPLPGEVPLSALEDMHRDPPRSGVLVRVNAPSVASGMKHRPEVVYLPPAWFAGPHPPQLPVLVLIGGAFNTPADWVRSGHADVVADRYAAAHDGFAPVLVLADVSGSMGTDTECVDGPRGNSATYATQDLPQYIQATFGTYPGSSGWGIAGWSMGGTCAITLTTAHPEVYSTFLDIAGDLAPNAGNERETLARLFAGDVAARDRYDPATAMRTHSPLDYAGVTGRFVEGKPVGGTEGLAELTQEQAQRSQAPGEVLCPQARAAGIDCDVVTTDLPHQWGLAEAQFEEQFGWLSNRLFANLS</sequence>
<dbReference type="AlphaFoldDB" id="A0A364VBB9"/>
<comment type="caution">
    <text evidence="2">The sequence shown here is derived from an EMBL/GenBank/DDBJ whole genome shotgun (WGS) entry which is preliminary data.</text>
</comment>
<organism evidence="2 3">
    <name type="scientific">Corynebacterium heidelbergense</name>
    <dbReference type="NCBI Taxonomy" id="2055947"/>
    <lineage>
        <taxon>Bacteria</taxon>
        <taxon>Bacillati</taxon>
        <taxon>Actinomycetota</taxon>
        <taxon>Actinomycetes</taxon>
        <taxon>Mycobacteriales</taxon>
        <taxon>Corynebacteriaceae</taxon>
        <taxon>Corynebacterium</taxon>
    </lineage>
</organism>
<protein>
    <recommendedName>
        <fullName evidence="4">Esterase</fullName>
    </recommendedName>
</protein>
<dbReference type="InterPro" id="IPR050583">
    <property type="entry name" value="Mycobacterial_A85_antigen"/>
</dbReference>
<dbReference type="SUPFAM" id="SSF53474">
    <property type="entry name" value="alpha/beta-Hydrolases"/>
    <property type="match status" value="1"/>
</dbReference>
<proteinExistence type="predicted"/>
<accession>A0A364VBB9</accession>
<keyword evidence="1" id="KW-1133">Transmembrane helix</keyword>
<evidence type="ECO:0000313" key="2">
    <source>
        <dbReference type="EMBL" id="RAV33950.1"/>
    </source>
</evidence>
<keyword evidence="1" id="KW-0472">Membrane</keyword>
<dbReference type="GO" id="GO:0016747">
    <property type="term" value="F:acyltransferase activity, transferring groups other than amino-acyl groups"/>
    <property type="evidence" value="ECO:0007669"/>
    <property type="project" value="TreeGrafter"/>
</dbReference>
<name>A0A364VBB9_9CORY</name>
<keyword evidence="1" id="KW-0812">Transmembrane</keyword>
<feature type="transmembrane region" description="Helical" evidence="1">
    <location>
        <begin position="20"/>
        <end position="39"/>
    </location>
</feature>